<dbReference type="Proteomes" id="UP000009138">
    <property type="component" value="Unassembled WGS sequence"/>
</dbReference>
<name>I1BX38_RHIO9</name>
<dbReference type="AlphaFoldDB" id="I1BX38"/>
<evidence type="ECO:0000313" key="2">
    <source>
        <dbReference type="Proteomes" id="UP000009138"/>
    </source>
</evidence>
<evidence type="ECO:0000313" key="1">
    <source>
        <dbReference type="EMBL" id="EIE80768.1"/>
    </source>
</evidence>
<gene>
    <name evidence="1" type="ORF">RO3G_05473</name>
</gene>
<sequence length="119" mass="14355">MNNLNRLLTIQAVGSYITFYLTQLKSDGLYLMVELDHLRLSLNELSQLIGYVDRLYNILNVFEEYRVLPAVKEIPSNKYRETMKSTVIKTLTEKTIDRSRTNHFQRHYNESFFYFFYFF</sequence>
<dbReference type="VEuPathDB" id="FungiDB:RO3G_05473"/>
<protein>
    <submittedName>
        <fullName evidence="1">Uncharacterized protein</fullName>
    </submittedName>
</protein>
<accession>I1BX38</accession>
<dbReference type="InParanoid" id="I1BX38"/>
<dbReference type="GeneID" id="93612444"/>
<dbReference type="OrthoDB" id="2448606at2759"/>
<dbReference type="EMBL" id="CH476734">
    <property type="protein sequence ID" value="EIE80768.1"/>
    <property type="molecule type" value="Genomic_DNA"/>
</dbReference>
<proteinExistence type="predicted"/>
<organism evidence="1 2">
    <name type="scientific">Rhizopus delemar (strain RA 99-880 / ATCC MYA-4621 / FGSC 9543 / NRRL 43880)</name>
    <name type="common">Mucormycosis agent</name>
    <name type="synonym">Rhizopus arrhizus var. delemar</name>
    <dbReference type="NCBI Taxonomy" id="246409"/>
    <lineage>
        <taxon>Eukaryota</taxon>
        <taxon>Fungi</taxon>
        <taxon>Fungi incertae sedis</taxon>
        <taxon>Mucoromycota</taxon>
        <taxon>Mucoromycotina</taxon>
        <taxon>Mucoromycetes</taxon>
        <taxon>Mucorales</taxon>
        <taxon>Mucorineae</taxon>
        <taxon>Rhizopodaceae</taxon>
        <taxon>Rhizopus</taxon>
    </lineage>
</organism>
<reference evidence="1 2" key="1">
    <citation type="journal article" date="2009" name="PLoS Genet.">
        <title>Genomic analysis of the basal lineage fungus Rhizopus oryzae reveals a whole-genome duplication.</title>
        <authorList>
            <person name="Ma L.-J."/>
            <person name="Ibrahim A.S."/>
            <person name="Skory C."/>
            <person name="Grabherr M.G."/>
            <person name="Burger G."/>
            <person name="Butler M."/>
            <person name="Elias M."/>
            <person name="Idnurm A."/>
            <person name="Lang B.F."/>
            <person name="Sone T."/>
            <person name="Abe A."/>
            <person name="Calvo S.E."/>
            <person name="Corrochano L.M."/>
            <person name="Engels R."/>
            <person name="Fu J."/>
            <person name="Hansberg W."/>
            <person name="Kim J.-M."/>
            <person name="Kodira C.D."/>
            <person name="Koehrsen M.J."/>
            <person name="Liu B."/>
            <person name="Miranda-Saavedra D."/>
            <person name="O'Leary S."/>
            <person name="Ortiz-Castellanos L."/>
            <person name="Poulter R."/>
            <person name="Rodriguez-Romero J."/>
            <person name="Ruiz-Herrera J."/>
            <person name="Shen Y.-Q."/>
            <person name="Zeng Q."/>
            <person name="Galagan J."/>
            <person name="Birren B.W."/>
            <person name="Cuomo C.A."/>
            <person name="Wickes B.L."/>
        </authorList>
    </citation>
    <scope>NUCLEOTIDE SEQUENCE [LARGE SCALE GENOMIC DNA]</scope>
    <source>
        <strain evidence="2">RA 99-880 / ATCC MYA-4621 / FGSC 9543 / NRRL 43880</strain>
    </source>
</reference>
<keyword evidence="2" id="KW-1185">Reference proteome</keyword>
<dbReference type="RefSeq" id="XP_067516164.1">
    <property type="nucleotide sequence ID" value="XM_067660063.1"/>
</dbReference>